<gene>
    <name evidence="7" type="ORF">SAMN05421665_1578</name>
</gene>
<keyword evidence="8" id="KW-1185">Reference proteome</keyword>
<comment type="subcellular location">
    <subcellularLocation>
        <location evidence="1">Membrane</location>
        <topology evidence="1">Multi-pass membrane protein</topology>
    </subcellularLocation>
</comment>
<proteinExistence type="predicted"/>
<feature type="transmembrane region" description="Helical" evidence="5">
    <location>
        <begin position="21"/>
        <end position="43"/>
    </location>
</feature>
<name>A0A1R3WX12_9RHOB</name>
<evidence type="ECO:0000256" key="4">
    <source>
        <dbReference type="ARBA" id="ARBA00023136"/>
    </source>
</evidence>
<dbReference type="AlphaFoldDB" id="A0A1R3WX12"/>
<dbReference type="EMBL" id="FTPR01000001">
    <property type="protein sequence ID" value="SIT82989.1"/>
    <property type="molecule type" value="Genomic_DNA"/>
</dbReference>
<dbReference type="Proteomes" id="UP000186997">
    <property type="component" value="Unassembled WGS sequence"/>
</dbReference>
<reference evidence="8" key="1">
    <citation type="submission" date="2017-01" db="EMBL/GenBank/DDBJ databases">
        <authorList>
            <person name="Varghese N."/>
            <person name="Submissions S."/>
        </authorList>
    </citation>
    <scope>NUCLEOTIDE SEQUENCE [LARGE SCALE GENOMIC DNA]</scope>
    <source>
        <strain evidence="8">DSM 29591</strain>
    </source>
</reference>
<dbReference type="OrthoDB" id="195732at2"/>
<sequence length="493" mass="52269">MQIKDKTTLRQIKSSALKMRGVSKIALIAFAVMAGPSAVFISAEPAEAQRIDPSLYDGGKARVNRSASLRSLTEEMASASCRVDAGIGAESAQAQLASVRADFDKIIDGLINGSAALGMPGAERSGRTLTALTTTAQSWGPLNAAAQNLASGAGTDEDAATIKAGFADLFELTEQLAAVVAGQYTDPTQLLQSDATVLNFAVRQRALAYRMTRAMCELATGSASADAQQELATSVDQFQQTLIALRDGFPAAGINPPPNDAVRASLESTFEIWQNQRGIFDAALAGQTPAAEDVAAAAELANRLSVGMNNTITLYLIATPGQDGVYRVPLEAYAREELSNWLTNQDLIAAIKAQNAQHDGLSEDDILVLDQQWRAEASAGNGPLVDKLLTSPVSSWLLEQQDATAGFVTEVFVMDNKGLNVAQSVVTSDYWQGDEAKWQETYTVGPDALHISEVEFDDSTGFYQSQGSMSITDPETGEVIGAVTFGINVQSLM</sequence>
<dbReference type="GO" id="GO:0016020">
    <property type="term" value="C:membrane"/>
    <property type="evidence" value="ECO:0007669"/>
    <property type="project" value="UniProtKB-SubCell"/>
</dbReference>
<dbReference type="InterPro" id="IPR029095">
    <property type="entry name" value="NarX-like_N"/>
</dbReference>
<accession>A0A1R3WX12</accession>
<evidence type="ECO:0000256" key="1">
    <source>
        <dbReference type="ARBA" id="ARBA00004141"/>
    </source>
</evidence>
<dbReference type="STRING" id="287098.SAMN05421665_1578"/>
<evidence type="ECO:0000256" key="5">
    <source>
        <dbReference type="SAM" id="Phobius"/>
    </source>
</evidence>
<evidence type="ECO:0000313" key="8">
    <source>
        <dbReference type="Proteomes" id="UP000186997"/>
    </source>
</evidence>
<dbReference type="Pfam" id="PF13675">
    <property type="entry name" value="PilJ"/>
    <property type="match status" value="1"/>
</dbReference>
<protein>
    <submittedName>
        <fullName evidence="7">Type IV pili methyl-accepting chemotaxis transducer N-term</fullName>
    </submittedName>
</protein>
<keyword evidence="3 5" id="KW-1133">Transmembrane helix</keyword>
<keyword evidence="2 5" id="KW-0812">Transmembrane</keyword>
<evidence type="ECO:0000259" key="6">
    <source>
        <dbReference type="Pfam" id="PF13675"/>
    </source>
</evidence>
<feature type="domain" description="NarX-like N-terminal" evidence="6">
    <location>
        <begin position="191"/>
        <end position="295"/>
    </location>
</feature>
<organism evidence="7 8">
    <name type="scientific">Yoonia rosea</name>
    <dbReference type="NCBI Taxonomy" id="287098"/>
    <lineage>
        <taxon>Bacteria</taxon>
        <taxon>Pseudomonadati</taxon>
        <taxon>Pseudomonadota</taxon>
        <taxon>Alphaproteobacteria</taxon>
        <taxon>Rhodobacterales</taxon>
        <taxon>Paracoccaceae</taxon>
        <taxon>Yoonia</taxon>
    </lineage>
</organism>
<keyword evidence="4 5" id="KW-0472">Membrane</keyword>
<evidence type="ECO:0000256" key="3">
    <source>
        <dbReference type="ARBA" id="ARBA00022989"/>
    </source>
</evidence>
<evidence type="ECO:0000256" key="2">
    <source>
        <dbReference type="ARBA" id="ARBA00022692"/>
    </source>
</evidence>
<evidence type="ECO:0000313" key="7">
    <source>
        <dbReference type="EMBL" id="SIT82989.1"/>
    </source>
</evidence>